<keyword evidence="5" id="KW-1185">Reference proteome</keyword>
<reference evidence="4 5" key="1">
    <citation type="submission" date="2020-07" db="EMBL/GenBank/DDBJ databases">
        <title>Pseudogemmobacter sp. nov., isolated from poultry manure in Taiwan.</title>
        <authorList>
            <person name="Lin S.-Y."/>
            <person name="Tang Y.-S."/>
            <person name="Young C.-C."/>
        </authorList>
    </citation>
    <scope>NUCLEOTIDE SEQUENCE [LARGE SCALE GENOMIC DNA]</scope>
    <source>
        <strain evidence="4 5">CC-YST710</strain>
    </source>
</reference>
<dbReference type="Pfam" id="PF00550">
    <property type="entry name" value="PP-binding"/>
    <property type="match status" value="1"/>
</dbReference>
<dbReference type="Proteomes" id="UP001198571">
    <property type="component" value="Unassembled WGS sequence"/>
</dbReference>
<dbReference type="SUPFAM" id="SSF47336">
    <property type="entry name" value="ACP-like"/>
    <property type="match status" value="1"/>
</dbReference>
<dbReference type="InterPro" id="IPR009081">
    <property type="entry name" value="PP-bd_ACP"/>
</dbReference>
<evidence type="ECO:0000313" key="4">
    <source>
        <dbReference type="EMBL" id="MCB5409316.1"/>
    </source>
</evidence>
<dbReference type="PROSITE" id="PS50075">
    <property type="entry name" value="CARRIER"/>
    <property type="match status" value="1"/>
</dbReference>
<feature type="domain" description="Carrier" evidence="3">
    <location>
        <begin position="1"/>
        <end position="83"/>
    </location>
</feature>
<evidence type="ECO:0000256" key="1">
    <source>
        <dbReference type="ARBA" id="ARBA00022450"/>
    </source>
</evidence>
<protein>
    <submittedName>
        <fullName evidence="4">Acyl carrier protein</fullName>
    </submittedName>
</protein>
<dbReference type="SMART" id="SM00823">
    <property type="entry name" value="PKS_PP"/>
    <property type="match status" value="1"/>
</dbReference>
<accession>A0ABS8CIY0</accession>
<name>A0ABS8CIY0_9RHOB</name>
<keyword evidence="1" id="KW-0596">Phosphopantetheine</keyword>
<keyword evidence="2" id="KW-0597">Phosphoprotein</keyword>
<organism evidence="4 5">
    <name type="scientific">Pseudogemmobacter faecipullorum</name>
    <dbReference type="NCBI Taxonomy" id="2755041"/>
    <lineage>
        <taxon>Bacteria</taxon>
        <taxon>Pseudomonadati</taxon>
        <taxon>Pseudomonadota</taxon>
        <taxon>Alphaproteobacteria</taxon>
        <taxon>Rhodobacterales</taxon>
        <taxon>Paracoccaceae</taxon>
        <taxon>Pseudogemmobacter</taxon>
    </lineage>
</organism>
<sequence>MSLAEDITALIARAAGVEPGQLQPQTRLDDLGLDSVAVVELIFALEEWFDISIPFNPAGASPDEAGFDPTSLGSVIASINALIARERCG</sequence>
<dbReference type="RefSeq" id="WP_226934209.1">
    <property type="nucleotide sequence ID" value="NZ_JACDXX010000003.1"/>
</dbReference>
<proteinExistence type="predicted"/>
<comment type="caution">
    <text evidence="4">The sequence shown here is derived from an EMBL/GenBank/DDBJ whole genome shotgun (WGS) entry which is preliminary data.</text>
</comment>
<dbReference type="InterPro" id="IPR036736">
    <property type="entry name" value="ACP-like_sf"/>
</dbReference>
<gene>
    <name evidence="4" type="ORF">H0485_04740</name>
</gene>
<evidence type="ECO:0000256" key="2">
    <source>
        <dbReference type="ARBA" id="ARBA00022553"/>
    </source>
</evidence>
<dbReference type="EMBL" id="JACDXX010000003">
    <property type="protein sequence ID" value="MCB5409316.1"/>
    <property type="molecule type" value="Genomic_DNA"/>
</dbReference>
<dbReference type="InterPro" id="IPR006162">
    <property type="entry name" value="Ppantetheine_attach_site"/>
</dbReference>
<evidence type="ECO:0000313" key="5">
    <source>
        <dbReference type="Proteomes" id="UP001198571"/>
    </source>
</evidence>
<dbReference type="Gene3D" id="1.10.1200.10">
    <property type="entry name" value="ACP-like"/>
    <property type="match status" value="1"/>
</dbReference>
<dbReference type="PROSITE" id="PS00012">
    <property type="entry name" value="PHOSPHOPANTETHEINE"/>
    <property type="match status" value="1"/>
</dbReference>
<dbReference type="InterPro" id="IPR020806">
    <property type="entry name" value="PKS_PP-bd"/>
</dbReference>
<evidence type="ECO:0000259" key="3">
    <source>
        <dbReference type="PROSITE" id="PS50075"/>
    </source>
</evidence>